<proteinExistence type="predicted"/>
<gene>
    <name evidence="2" type="ORF">OKA104_LOCUS48085</name>
</gene>
<name>A0A820K2Z4_9BILA</name>
<evidence type="ECO:0000313" key="3">
    <source>
        <dbReference type="Proteomes" id="UP000663881"/>
    </source>
</evidence>
<evidence type="ECO:0000313" key="2">
    <source>
        <dbReference type="EMBL" id="CAF4337154.1"/>
    </source>
</evidence>
<organism evidence="2 3">
    <name type="scientific">Adineta steineri</name>
    <dbReference type="NCBI Taxonomy" id="433720"/>
    <lineage>
        <taxon>Eukaryota</taxon>
        <taxon>Metazoa</taxon>
        <taxon>Spiralia</taxon>
        <taxon>Gnathifera</taxon>
        <taxon>Rotifera</taxon>
        <taxon>Eurotatoria</taxon>
        <taxon>Bdelloidea</taxon>
        <taxon>Adinetida</taxon>
        <taxon>Adinetidae</taxon>
        <taxon>Adineta</taxon>
    </lineage>
</organism>
<reference evidence="2" key="1">
    <citation type="submission" date="2021-02" db="EMBL/GenBank/DDBJ databases">
        <authorList>
            <person name="Nowell W R."/>
        </authorList>
    </citation>
    <scope>NUCLEOTIDE SEQUENCE</scope>
</reference>
<dbReference type="Proteomes" id="UP000663881">
    <property type="component" value="Unassembled WGS sequence"/>
</dbReference>
<feature type="non-terminal residue" evidence="2">
    <location>
        <position position="103"/>
    </location>
</feature>
<feature type="non-terminal residue" evidence="2">
    <location>
        <position position="1"/>
    </location>
</feature>
<dbReference type="AlphaFoldDB" id="A0A820K2Z4"/>
<comment type="caution">
    <text evidence="2">The sequence shown here is derived from an EMBL/GenBank/DDBJ whole genome shotgun (WGS) entry which is preliminary data.</text>
</comment>
<feature type="compositionally biased region" description="Basic and acidic residues" evidence="1">
    <location>
        <begin position="1"/>
        <end position="10"/>
    </location>
</feature>
<evidence type="ECO:0000256" key="1">
    <source>
        <dbReference type="SAM" id="MobiDB-lite"/>
    </source>
</evidence>
<protein>
    <submittedName>
        <fullName evidence="2">Uncharacterized protein</fullName>
    </submittedName>
</protein>
<sequence>STLKRTKAETETNPLIAHVEPQVREQQQQQIPSQEQQQQQETMESNVIDTTRTDIIPIQIDNEGIRGSVEETTSLDQCNEILSVRQVLFIFYSSSFKQWKVNL</sequence>
<dbReference type="EMBL" id="CAJOAY010020187">
    <property type="protein sequence ID" value="CAF4337154.1"/>
    <property type="molecule type" value="Genomic_DNA"/>
</dbReference>
<feature type="compositionally biased region" description="Low complexity" evidence="1">
    <location>
        <begin position="24"/>
        <end position="41"/>
    </location>
</feature>
<feature type="region of interest" description="Disordered" evidence="1">
    <location>
        <begin position="1"/>
        <end position="53"/>
    </location>
</feature>
<accession>A0A820K2Z4</accession>